<evidence type="ECO:0000256" key="11">
    <source>
        <dbReference type="HAMAP-Rule" id="MF_01393"/>
    </source>
</evidence>
<accession>A0AAE3GET2</accession>
<keyword evidence="5 11" id="KW-0812">Transmembrane</keyword>
<comment type="function">
    <text evidence="11 12">Key component of the proton channel; it plays a direct role in the translocation of protons across the membrane.</text>
</comment>
<organism evidence="13 14">
    <name type="scientific">Goodfellowiella coeruleoviolacea</name>
    <dbReference type="NCBI Taxonomy" id="334858"/>
    <lineage>
        <taxon>Bacteria</taxon>
        <taxon>Bacillati</taxon>
        <taxon>Actinomycetota</taxon>
        <taxon>Actinomycetes</taxon>
        <taxon>Pseudonocardiales</taxon>
        <taxon>Pseudonocardiaceae</taxon>
        <taxon>Goodfellowiella</taxon>
    </lineage>
</organism>
<evidence type="ECO:0000313" key="14">
    <source>
        <dbReference type="Proteomes" id="UP001206128"/>
    </source>
</evidence>
<keyword evidence="4 11" id="KW-0138">CF(0)</keyword>
<evidence type="ECO:0000256" key="4">
    <source>
        <dbReference type="ARBA" id="ARBA00022547"/>
    </source>
</evidence>
<evidence type="ECO:0000313" key="13">
    <source>
        <dbReference type="EMBL" id="MCP2166937.1"/>
    </source>
</evidence>
<dbReference type="Pfam" id="PF00119">
    <property type="entry name" value="ATP-synt_A"/>
    <property type="match status" value="1"/>
</dbReference>
<dbReference type="SUPFAM" id="SSF81336">
    <property type="entry name" value="F1F0 ATP synthase subunit A"/>
    <property type="match status" value="1"/>
</dbReference>
<keyword evidence="10 11" id="KW-0066">ATP synthesis</keyword>
<dbReference type="Gene3D" id="1.20.120.220">
    <property type="entry name" value="ATP synthase, F0 complex, subunit A"/>
    <property type="match status" value="1"/>
</dbReference>
<dbReference type="GO" id="GO:0046933">
    <property type="term" value="F:proton-transporting ATP synthase activity, rotational mechanism"/>
    <property type="evidence" value="ECO:0007669"/>
    <property type="project" value="UniProtKB-UniRule"/>
</dbReference>
<dbReference type="EMBL" id="JAMTCK010000008">
    <property type="protein sequence ID" value="MCP2166937.1"/>
    <property type="molecule type" value="Genomic_DNA"/>
</dbReference>
<comment type="subcellular location">
    <subcellularLocation>
        <location evidence="11 12">Cell membrane</location>
        <topology evidence="11 12">Multi-pass membrane protein</topology>
    </subcellularLocation>
    <subcellularLocation>
        <location evidence="1">Membrane</location>
        <topology evidence="1">Multi-pass membrane protein</topology>
    </subcellularLocation>
</comment>
<evidence type="ECO:0000256" key="9">
    <source>
        <dbReference type="ARBA" id="ARBA00023136"/>
    </source>
</evidence>
<dbReference type="NCBIfam" id="TIGR01131">
    <property type="entry name" value="ATP_synt_6_or_A"/>
    <property type="match status" value="1"/>
</dbReference>
<evidence type="ECO:0000256" key="5">
    <source>
        <dbReference type="ARBA" id="ARBA00022692"/>
    </source>
</evidence>
<dbReference type="GO" id="GO:0045259">
    <property type="term" value="C:proton-transporting ATP synthase complex"/>
    <property type="evidence" value="ECO:0007669"/>
    <property type="project" value="UniProtKB-KW"/>
</dbReference>
<dbReference type="PANTHER" id="PTHR11410:SF0">
    <property type="entry name" value="ATP SYNTHASE SUBUNIT A"/>
    <property type="match status" value="1"/>
</dbReference>
<keyword evidence="8 11" id="KW-0406">Ion transport</keyword>
<keyword evidence="3 11" id="KW-0813">Transport</keyword>
<dbReference type="PRINTS" id="PR00123">
    <property type="entry name" value="ATPASEA"/>
</dbReference>
<feature type="transmembrane region" description="Helical" evidence="11">
    <location>
        <begin position="219"/>
        <end position="237"/>
    </location>
</feature>
<dbReference type="CDD" id="cd00310">
    <property type="entry name" value="ATP-synt_Fo_a_6"/>
    <property type="match status" value="1"/>
</dbReference>
<evidence type="ECO:0000256" key="3">
    <source>
        <dbReference type="ARBA" id="ARBA00022448"/>
    </source>
</evidence>
<keyword evidence="11" id="KW-1003">Cell membrane</keyword>
<dbReference type="PANTHER" id="PTHR11410">
    <property type="entry name" value="ATP SYNTHASE SUBUNIT A"/>
    <property type="match status" value="1"/>
</dbReference>
<keyword evidence="6 11" id="KW-0375">Hydrogen ion transport</keyword>
<comment type="caution">
    <text evidence="13">The sequence shown here is derived from an EMBL/GenBank/DDBJ whole genome shotgun (WGS) entry which is preliminary data.</text>
</comment>
<evidence type="ECO:0000256" key="6">
    <source>
        <dbReference type="ARBA" id="ARBA00022781"/>
    </source>
</evidence>
<evidence type="ECO:0000256" key="7">
    <source>
        <dbReference type="ARBA" id="ARBA00022989"/>
    </source>
</evidence>
<evidence type="ECO:0000256" key="12">
    <source>
        <dbReference type="RuleBase" id="RU000483"/>
    </source>
</evidence>
<feature type="transmembrane region" description="Helical" evidence="11">
    <location>
        <begin position="94"/>
        <end position="117"/>
    </location>
</feature>
<dbReference type="InterPro" id="IPR045083">
    <property type="entry name" value="ATP_synth_F0_asu_bact/mt"/>
</dbReference>
<gene>
    <name evidence="11" type="primary">atpB</name>
    <name evidence="13" type="ORF">LX83_003809</name>
</gene>
<proteinExistence type="inferred from homology"/>
<evidence type="ECO:0000256" key="2">
    <source>
        <dbReference type="ARBA" id="ARBA00006810"/>
    </source>
</evidence>
<keyword evidence="9 11" id="KW-0472">Membrane</keyword>
<feature type="transmembrane region" description="Helical" evidence="11">
    <location>
        <begin position="123"/>
        <end position="144"/>
    </location>
</feature>
<protein>
    <recommendedName>
        <fullName evidence="11 12">ATP synthase subunit a</fullName>
    </recommendedName>
    <alternativeName>
        <fullName evidence="11">ATP synthase F0 sector subunit a</fullName>
    </alternativeName>
    <alternativeName>
        <fullName evidence="11">F-ATPase subunit 6</fullName>
    </alternativeName>
</protein>
<dbReference type="HAMAP" id="MF_01393">
    <property type="entry name" value="ATP_synth_a_bact"/>
    <property type="match status" value="1"/>
</dbReference>
<keyword evidence="7 11" id="KW-1133">Transmembrane helix</keyword>
<evidence type="ECO:0000256" key="8">
    <source>
        <dbReference type="ARBA" id="ARBA00023065"/>
    </source>
</evidence>
<keyword evidence="14" id="KW-1185">Reference proteome</keyword>
<sequence>MLASSSEGGSAYHPPSVAEFFPDVILFAGTPFAIDRVMLVRLLMTVVVAVFFLVAMRSPKLVPRGVQNAAEYFLDFVRKHIAEDILGREQGKRFLPLLTTLFFLIFACNVSGIIPLLNMPGTARVGLPMVLAVVTYIVFNYAGIKAQGFGPYLKNNLFPPGVPKPVYILLTPVELLSTFVIRPVTLTFRLLGNMMSGHLVLVLFFGASWYMLFQISDLWLKPVGVLSLAMGFVFTLFEMLVQFLQAYIFTLLAAVYIDGALHAEH</sequence>
<dbReference type="GO" id="GO:0005886">
    <property type="term" value="C:plasma membrane"/>
    <property type="evidence" value="ECO:0007669"/>
    <property type="project" value="UniProtKB-SubCell"/>
</dbReference>
<evidence type="ECO:0000256" key="1">
    <source>
        <dbReference type="ARBA" id="ARBA00004141"/>
    </source>
</evidence>
<evidence type="ECO:0000256" key="10">
    <source>
        <dbReference type="ARBA" id="ARBA00023310"/>
    </source>
</evidence>
<dbReference type="AlphaFoldDB" id="A0AAE3GET2"/>
<dbReference type="InterPro" id="IPR000568">
    <property type="entry name" value="ATP_synth_F0_asu"/>
</dbReference>
<comment type="similarity">
    <text evidence="2 11 12">Belongs to the ATPase A chain family.</text>
</comment>
<feature type="transmembrane region" description="Helical" evidence="11">
    <location>
        <begin position="38"/>
        <end position="56"/>
    </location>
</feature>
<dbReference type="Proteomes" id="UP001206128">
    <property type="component" value="Unassembled WGS sequence"/>
</dbReference>
<dbReference type="InterPro" id="IPR035908">
    <property type="entry name" value="F0_ATP_A_sf"/>
</dbReference>
<reference evidence="13" key="1">
    <citation type="submission" date="2022-06" db="EMBL/GenBank/DDBJ databases">
        <title>Genomic Encyclopedia of Archaeal and Bacterial Type Strains, Phase II (KMG-II): from individual species to whole genera.</title>
        <authorList>
            <person name="Goeker M."/>
        </authorList>
    </citation>
    <scope>NUCLEOTIDE SEQUENCE</scope>
    <source>
        <strain evidence="13">DSM 43935</strain>
    </source>
</reference>
<feature type="transmembrane region" description="Helical" evidence="11">
    <location>
        <begin position="190"/>
        <end position="212"/>
    </location>
</feature>
<name>A0AAE3GET2_9PSEU</name>